<reference evidence="1 2" key="1">
    <citation type="journal article" date="2019" name="Appl. Microbiol. Biotechnol.">
        <title>Genome sequence of Isaria javanica and comparative genome analysis insights into family S53 peptidase evolution in fungal entomopathogens.</title>
        <authorList>
            <person name="Lin R."/>
            <person name="Zhang X."/>
            <person name="Xin B."/>
            <person name="Zou M."/>
            <person name="Gao Y."/>
            <person name="Qin F."/>
            <person name="Hu Q."/>
            <person name="Xie B."/>
            <person name="Cheng X."/>
        </authorList>
    </citation>
    <scope>NUCLEOTIDE SEQUENCE [LARGE SCALE GENOMIC DNA]</scope>
    <source>
        <strain evidence="1 2">IJ1G</strain>
    </source>
</reference>
<evidence type="ECO:0000313" key="1">
    <source>
        <dbReference type="EMBL" id="TQW00416.1"/>
    </source>
</evidence>
<sequence>MSTHMKKEGNRSSTVDEFTVQLKAHSDGVWAQARHKIPQRLVRVRVASCRLRVRSLPRNQVQVYVTYAKSVAQGTNIAFYAVLVGGWARLSTESWAGMSLCATLNIGVWIRDWGVCRSNNAALCLVKVNMGCRITVSGQDCLRVPRRVKEMWN</sequence>
<protein>
    <submittedName>
        <fullName evidence="1">Uncharacterized protein</fullName>
    </submittedName>
</protein>
<accession>A0A545VFD6</accession>
<keyword evidence="2" id="KW-1185">Reference proteome</keyword>
<proteinExistence type="predicted"/>
<name>A0A545VFD6_9HYPO</name>
<gene>
    <name evidence="1" type="ORF">IF1G_00347</name>
</gene>
<dbReference type="EMBL" id="SPUK01000001">
    <property type="protein sequence ID" value="TQW00416.1"/>
    <property type="molecule type" value="Genomic_DNA"/>
</dbReference>
<evidence type="ECO:0000313" key="2">
    <source>
        <dbReference type="Proteomes" id="UP000315783"/>
    </source>
</evidence>
<organism evidence="1 2">
    <name type="scientific">Cordyceps javanica</name>
    <dbReference type="NCBI Taxonomy" id="43265"/>
    <lineage>
        <taxon>Eukaryota</taxon>
        <taxon>Fungi</taxon>
        <taxon>Dikarya</taxon>
        <taxon>Ascomycota</taxon>
        <taxon>Pezizomycotina</taxon>
        <taxon>Sordariomycetes</taxon>
        <taxon>Hypocreomycetidae</taxon>
        <taxon>Hypocreales</taxon>
        <taxon>Cordycipitaceae</taxon>
        <taxon>Cordyceps</taxon>
    </lineage>
</organism>
<comment type="caution">
    <text evidence="1">The sequence shown here is derived from an EMBL/GenBank/DDBJ whole genome shotgun (WGS) entry which is preliminary data.</text>
</comment>
<dbReference type="AlphaFoldDB" id="A0A545VFD6"/>
<dbReference type="Proteomes" id="UP000315783">
    <property type="component" value="Unassembled WGS sequence"/>
</dbReference>